<proteinExistence type="predicted"/>
<protein>
    <submittedName>
        <fullName evidence="2">Uncharacterized protein</fullName>
    </submittedName>
</protein>
<dbReference type="EMBL" id="BJHV01000001">
    <property type="protein sequence ID" value="GDY40339.1"/>
    <property type="molecule type" value="Genomic_DNA"/>
</dbReference>
<evidence type="ECO:0000313" key="3">
    <source>
        <dbReference type="Proteomes" id="UP000299290"/>
    </source>
</evidence>
<dbReference type="AlphaFoldDB" id="A0A4D4K1Y7"/>
<gene>
    <name evidence="2" type="ORF">SANT12839_012210</name>
</gene>
<accession>A0A4D4K1Y7</accession>
<comment type="caution">
    <text evidence="2">The sequence shown here is derived from an EMBL/GenBank/DDBJ whole genome shotgun (WGS) entry which is preliminary data.</text>
</comment>
<reference evidence="2 3" key="1">
    <citation type="journal article" date="2020" name="Int. J. Syst. Evol. Microbiol.">
        <title>Reclassification of Streptomyces castelarensis and Streptomyces sporoclivatus as later heterotypic synonyms of Streptomyces antimycoticus.</title>
        <authorList>
            <person name="Komaki H."/>
            <person name="Tamura T."/>
        </authorList>
    </citation>
    <scope>NUCLEOTIDE SEQUENCE [LARGE SCALE GENOMIC DNA]</scope>
    <source>
        <strain evidence="2 3">NBRC 12839</strain>
    </source>
</reference>
<evidence type="ECO:0000256" key="1">
    <source>
        <dbReference type="SAM" id="MobiDB-lite"/>
    </source>
</evidence>
<feature type="region of interest" description="Disordered" evidence="1">
    <location>
        <begin position="1"/>
        <end position="33"/>
    </location>
</feature>
<dbReference type="Proteomes" id="UP000299290">
    <property type="component" value="Unassembled WGS sequence"/>
</dbReference>
<organism evidence="2 3">
    <name type="scientific">Streptomyces antimycoticus</name>
    <dbReference type="NCBI Taxonomy" id="68175"/>
    <lineage>
        <taxon>Bacteria</taxon>
        <taxon>Bacillati</taxon>
        <taxon>Actinomycetota</taxon>
        <taxon>Actinomycetes</taxon>
        <taxon>Kitasatosporales</taxon>
        <taxon>Streptomycetaceae</taxon>
        <taxon>Streptomyces</taxon>
        <taxon>Streptomyces violaceusniger group</taxon>
    </lineage>
</organism>
<evidence type="ECO:0000313" key="2">
    <source>
        <dbReference type="EMBL" id="GDY40339.1"/>
    </source>
</evidence>
<keyword evidence="3" id="KW-1185">Reference proteome</keyword>
<sequence>MFQSRGKTCRAVAGGDDHADGGARRVHGPQVPGQPATMRCATGYAGLGAPTYGVICVMPEPVNVIYVMLDTAVPRVRC</sequence>
<name>A0A4D4K1Y7_9ACTN</name>